<sequence length="37" mass="3962">MQNLKIASAQFEHKSGDKTYNLSVIEKLAARAAEAGA</sequence>
<dbReference type="AlphaFoldDB" id="F4KTZ6"/>
<organism evidence="1 2">
    <name type="scientific">Haliscomenobacter hydrossis (strain ATCC 27775 / DSM 1100 / LMG 10767 / O)</name>
    <dbReference type="NCBI Taxonomy" id="760192"/>
    <lineage>
        <taxon>Bacteria</taxon>
        <taxon>Pseudomonadati</taxon>
        <taxon>Bacteroidota</taxon>
        <taxon>Saprospiria</taxon>
        <taxon>Saprospirales</taxon>
        <taxon>Haliscomenobacteraceae</taxon>
        <taxon>Haliscomenobacter</taxon>
    </lineage>
</organism>
<dbReference type="HOGENOM" id="CLU_3344340_0_0_10"/>
<dbReference type="STRING" id="760192.Halhy_1236"/>
<reference key="2">
    <citation type="submission" date="2011-04" db="EMBL/GenBank/DDBJ databases">
        <title>Complete sequence of chromosome of Haliscomenobacter hydrossis DSM 1100.</title>
        <authorList>
            <consortium name="US DOE Joint Genome Institute (JGI-PGF)"/>
            <person name="Lucas S."/>
            <person name="Han J."/>
            <person name="Lapidus A."/>
            <person name="Bruce D."/>
            <person name="Goodwin L."/>
            <person name="Pitluck S."/>
            <person name="Peters L."/>
            <person name="Kyrpides N."/>
            <person name="Mavromatis K."/>
            <person name="Ivanova N."/>
            <person name="Ovchinnikova G."/>
            <person name="Pagani I."/>
            <person name="Daligault H."/>
            <person name="Detter J.C."/>
            <person name="Han C."/>
            <person name="Land M."/>
            <person name="Hauser L."/>
            <person name="Markowitz V."/>
            <person name="Cheng J.-F."/>
            <person name="Hugenholtz P."/>
            <person name="Woyke T."/>
            <person name="Wu D."/>
            <person name="Verbarg S."/>
            <person name="Frueling A."/>
            <person name="Brambilla E."/>
            <person name="Klenk H.-P."/>
            <person name="Eisen J.A."/>
        </authorList>
    </citation>
    <scope>NUCLEOTIDE SEQUENCE</scope>
    <source>
        <strain>DSM 1100</strain>
    </source>
</reference>
<dbReference type="InterPro" id="IPR036526">
    <property type="entry name" value="C-N_Hydrolase_sf"/>
</dbReference>
<dbReference type="Proteomes" id="UP000008461">
    <property type="component" value="Chromosome"/>
</dbReference>
<keyword evidence="2" id="KW-1185">Reference proteome</keyword>
<evidence type="ECO:0000313" key="1">
    <source>
        <dbReference type="EMBL" id="AEE49132.1"/>
    </source>
</evidence>
<accession>F4KTZ6</accession>
<name>F4KTZ6_HALH1</name>
<proteinExistence type="predicted"/>
<reference evidence="1 2" key="1">
    <citation type="journal article" date="2011" name="Stand. Genomic Sci.">
        <title>Complete genome sequence of Haliscomenobacter hydrossis type strain (O).</title>
        <authorList>
            <consortium name="US DOE Joint Genome Institute (JGI-PGF)"/>
            <person name="Daligault H."/>
            <person name="Lapidus A."/>
            <person name="Zeytun A."/>
            <person name="Nolan M."/>
            <person name="Lucas S."/>
            <person name="Del Rio T.G."/>
            <person name="Tice H."/>
            <person name="Cheng J.F."/>
            <person name="Tapia R."/>
            <person name="Han C."/>
            <person name="Goodwin L."/>
            <person name="Pitluck S."/>
            <person name="Liolios K."/>
            <person name="Pagani I."/>
            <person name="Ivanova N."/>
            <person name="Huntemann M."/>
            <person name="Mavromatis K."/>
            <person name="Mikhailova N."/>
            <person name="Pati A."/>
            <person name="Chen A."/>
            <person name="Palaniappan K."/>
            <person name="Land M."/>
            <person name="Hauser L."/>
            <person name="Brambilla E.M."/>
            <person name="Rohde M."/>
            <person name="Verbarg S."/>
            <person name="Goker M."/>
            <person name="Bristow J."/>
            <person name="Eisen J.A."/>
            <person name="Markowitz V."/>
            <person name="Hugenholtz P."/>
            <person name="Kyrpides N.C."/>
            <person name="Klenk H.P."/>
            <person name="Woyke T."/>
        </authorList>
    </citation>
    <scope>NUCLEOTIDE SEQUENCE [LARGE SCALE GENOMIC DNA]</scope>
    <source>
        <strain evidence="2">ATCC 27775 / DSM 1100 / LMG 10767 / O</strain>
    </source>
</reference>
<evidence type="ECO:0000313" key="2">
    <source>
        <dbReference type="Proteomes" id="UP000008461"/>
    </source>
</evidence>
<dbReference type="KEGG" id="hhy:Halhy_1236"/>
<dbReference type="EMBL" id="CP002691">
    <property type="protein sequence ID" value="AEE49132.1"/>
    <property type="molecule type" value="Genomic_DNA"/>
</dbReference>
<dbReference type="Gene3D" id="3.60.110.10">
    <property type="entry name" value="Carbon-nitrogen hydrolase"/>
    <property type="match status" value="1"/>
</dbReference>
<dbReference type="eggNOG" id="COG0388">
    <property type="taxonomic scope" value="Bacteria"/>
</dbReference>
<protein>
    <submittedName>
        <fullName evidence="1">Nitrilase/cyanide hydratase and apolipoprotein N-acyltransferase</fullName>
    </submittedName>
</protein>
<gene>
    <name evidence="1" type="ordered locus">Halhy_1236</name>
</gene>